<keyword evidence="1" id="KW-1133">Transmembrane helix</keyword>
<evidence type="ECO:0000313" key="3">
    <source>
        <dbReference type="Proteomes" id="UP001054945"/>
    </source>
</evidence>
<dbReference type="EMBL" id="BPLR01017322">
    <property type="protein sequence ID" value="GIY90488.1"/>
    <property type="molecule type" value="Genomic_DNA"/>
</dbReference>
<organism evidence="2 3">
    <name type="scientific">Caerostris extrusa</name>
    <name type="common">Bark spider</name>
    <name type="synonym">Caerostris bankana</name>
    <dbReference type="NCBI Taxonomy" id="172846"/>
    <lineage>
        <taxon>Eukaryota</taxon>
        <taxon>Metazoa</taxon>
        <taxon>Ecdysozoa</taxon>
        <taxon>Arthropoda</taxon>
        <taxon>Chelicerata</taxon>
        <taxon>Arachnida</taxon>
        <taxon>Araneae</taxon>
        <taxon>Araneomorphae</taxon>
        <taxon>Entelegynae</taxon>
        <taxon>Araneoidea</taxon>
        <taxon>Araneidae</taxon>
        <taxon>Caerostris</taxon>
    </lineage>
</organism>
<keyword evidence="1" id="KW-0472">Membrane</keyword>
<sequence length="78" mass="8630">MVTAIHALIAETVAVDGELDFRRILLAGLSLSTIVKLLLWMGGGLRRILLAGFSVHHCGPRSFLKWPIMDSKIIQKSF</sequence>
<keyword evidence="3" id="KW-1185">Reference proteome</keyword>
<evidence type="ECO:0000313" key="2">
    <source>
        <dbReference type="EMBL" id="GIY90488.1"/>
    </source>
</evidence>
<dbReference type="Proteomes" id="UP001054945">
    <property type="component" value="Unassembled WGS sequence"/>
</dbReference>
<feature type="transmembrane region" description="Helical" evidence="1">
    <location>
        <begin position="24"/>
        <end position="41"/>
    </location>
</feature>
<accession>A0AAV4X7N5</accession>
<comment type="caution">
    <text evidence="2">The sequence shown here is derived from an EMBL/GenBank/DDBJ whole genome shotgun (WGS) entry which is preliminary data.</text>
</comment>
<reference evidence="2 3" key="1">
    <citation type="submission" date="2021-06" db="EMBL/GenBank/DDBJ databases">
        <title>Caerostris extrusa draft genome.</title>
        <authorList>
            <person name="Kono N."/>
            <person name="Arakawa K."/>
        </authorList>
    </citation>
    <scope>NUCLEOTIDE SEQUENCE [LARGE SCALE GENOMIC DNA]</scope>
</reference>
<protein>
    <submittedName>
        <fullName evidence="2">Uncharacterized protein</fullName>
    </submittedName>
</protein>
<keyword evidence="1" id="KW-0812">Transmembrane</keyword>
<gene>
    <name evidence="2" type="ORF">CEXT_428331</name>
</gene>
<proteinExistence type="predicted"/>
<name>A0AAV4X7N5_CAEEX</name>
<evidence type="ECO:0000256" key="1">
    <source>
        <dbReference type="SAM" id="Phobius"/>
    </source>
</evidence>
<dbReference type="AlphaFoldDB" id="A0AAV4X7N5"/>